<sequence length="263" mass="29408">MSRLQRVELGEETYPLGACRIRVPEHGKPVIHLDERPMIGDETALRVCEALLPISGPDGPMEHGIAGLRVLNVSGHDLTVGLIGTSAALTIRAAVSWRQVLSLRQRQLETDGSSPRWDPACTLEYEDEIVDIYASCAPLGSALLRRLAIFHSLSAPYIVDGWINRGTWILELTTDHTSSCSPDLAIRHDKFLALLCDERLGLPLRVDSGYCICNQPFGYGAACTYDLAPRHDQSLQRLQIRFRWVPGQRDYLEAFHRARRNRG</sequence>
<evidence type="ECO:0000313" key="2">
    <source>
        <dbReference type="Proteomes" id="UP000295117"/>
    </source>
</evidence>
<gene>
    <name evidence="1" type="ORF">DE4585_04771</name>
</gene>
<evidence type="ECO:0000313" key="1">
    <source>
        <dbReference type="EMBL" id="TDZ77377.1"/>
    </source>
</evidence>
<name>A0A4R8RUF0_9MYCO</name>
<dbReference type="Proteomes" id="UP000295117">
    <property type="component" value="Unassembled WGS sequence"/>
</dbReference>
<organism evidence="1 2">
    <name type="scientific">Mycobacteroides salmoniphilum</name>
    <dbReference type="NCBI Taxonomy" id="404941"/>
    <lineage>
        <taxon>Bacteria</taxon>
        <taxon>Bacillati</taxon>
        <taxon>Actinomycetota</taxon>
        <taxon>Actinomycetes</taxon>
        <taxon>Mycobacteriales</taxon>
        <taxon>Mycobacteriaceae</taxon>
        <taxon>Mycobacteroides</taxon>
    </lineage>
</organism>
<accession>A0A4R8RUF0</accession>
<proteinExistence type="predicted"/>
<protein>
    <submittedName>
        <fullName evidence="1">Uncharacterized protein</fullName>
    </submittedName>
</protein>
<reference evidence="1 2" key="1">
    <citation type="journal article" date="2019" name="Sci. Rep.">
        <title>Extended insight into the Mycobacterium chelonae-abscessus complex through whole genome sequencing of Mycobacterium salmoniphilum outbreak and Mycobacterium salmoniphilum-like strains.</title>
        <authorList>
            <person name="Behra P.R.K."/>
            <person name="Das S."/>
            <person name="Pettersson B.M.F."/>
            <person name="Shirreff L."/>
            <person name="DuCote T."/>
            <person name="Jacobsson K.G."/>
            <person name="Ennis D.G."/>
            <person name="Kirsebom L.A."/>
        </authorList>
    </citation>
    <scope>NUCLEOTIDE SEQUENCE [LARGE SCALE GENOMIC DNA]</scope>
    <source>
        <strain evidence="1 2">DE 4585</strain>
    </source>
</reference>
<dbReference type="EMBL" id="PECH01000010">
    <property type="protein sequence ID" value="TDZ77377.1"/>
    <property type="molecule type" value="Genomic_DNA"/>
</dbReference>
<dbReference type="AlphaFoldDB" id="A0A4R8RUF0"/>
<comment type="caution">
    <text evidence="1">The sequence shown here is derived from an EMBL/GenBank/DDBJ whole genome shotgun (WGS) entry which is preliminary data.</text>
</comment>